<reference evidence="2" key="1">
    <citation type="submission" date="2017-07" db="EMBL/GenBank/DDBJ databases">
        <title>Taro Niue Genome Assembly and Annotation.</title>
        <authorList>
            <person name="Atibalentja N."/>
            <person name="Keating K."/>
            <person name="Fields C.J."/>
        </authorList>
    </citation>
    <scope>NUCLEOTIDE SEQUENCE</scope>
    <source>
        <strain evidence="2">Niue_2</strain>
        <tissue evidence="2">Leaf</tissue>
    </source>
</reference>
<keyword evidence="3" id="KW-1185">Reference proteome</keyword>
<dbReference type="Proteomes" id="UP000652761">
    <property type="component" value="Unassembled WGS sequence"/>
</dbReference>
<protein>
    <submittedName>
        <fullName evidence="2">Uncharacterized protein</fullName>
    </submittedName>
</protein>
<sequence length="64" mass="7171">MPDGEIVLTEKGVWCSDRIGGSENTTSVSYAYLLTMEEPLARAVQSEHDDSNLFECNDSMKSRR</sequence>
<gene>
    <name evidence="2" type="ORF">Taro_040221</name>
</gene>
<name>A0A843WPN2_COLES</name>
<dbReference type="AlphaFoldDB" id="A0A843WPN2"/>
<dbReference type="EMBL" id="NMUH01003860">
    <property type="protein sequence ID" value="MQM07381.1"/>
    <property type="molecule type" value="Genomic_DNA"/>
</dbReference>
<accession>A0A843WPN2</accession>
<evidence type="ECO:0000313" key="3">
    <source>
        <dbReference type="Proteomes" id="UP000652761"/>
    </source>
</evidence>
<feature type="region of interest" description="Disordered" evidence="1">
    <location>
        <begin position="45"/>
        <end position="64"/>
    </location>
</feature>
<evidence type="ECO:0000256" key="1">
    <source>
        <dbReference type="SAM" id="MobiDB-lite"/>
    </source>
</evidence>
<comment type="caution">
    <text evidence="2">The sequence shown here is derived from an EMBL/GenBank/DDBJ whole genome shotgun (WGS) entry which is preliminary data.</text>
</comment>
<evidence type="ECO:0000313" key="2">
    <source>
        <dbReference type="EMBL" id="MQM07381.1"/>
    </source>
</evidence>
<organism evidence="2 3">
    <name type="scientific">Colocasia esculenta</name>
    <name type="common">Wild taro</name>
    <name type="synonym">Arum esculentum</name>
    <dbReference type="NCBI Taxonomy" id="4460"/>
    <lineage>
        <taxon>Eukaryota</taxon>
        <taxon>Viridiplantae</taxon>
        <taxon>Streptophyta</taxon>
        <taxon>Embryophyta</taxon>
        <taxon>Tracheophyta</taxon>
        <taxon>Spermatophyta</taxon>
        <taxon>Magnoliopsida</taxon>
        <taxon>Liliopsida</taxon>
        <taxon>Araceae</taxon>
        <taxon>Aroideae</taxon>
        <taxon>Colocasieae</taxon>
        <taxon>Colocasia</taxon>
    </lineage>
</organism>
<proteinExistence type="predicted"/>